<keyword evidence="4" id="KW-0812">Transmembrane</keyword>
<dbReference type="InterPro" id="IPR002758">
    <property type="entry name" value="Cation_antiport_E"/>
</dbReference>
<name>A0A7W4WBP5_9GAMM</name>
<comment type="caution">
    <text evidence="7">The sequence shown here is derived from an EMBL/GenBank/DDBJ whole genome shotgun (WGS) entry which is preliminary data.</text>
</comment>
<keyword evidence="3" id="KW-1003">Cell membrane</keyword>
<dbReference type="Proteomes" id="UP000535937">
    <property type="component" value="Unassembled WGS sequence"/>
</dbReference>
<evidence type="ECO:0000256" key="5">
    <source>
        <dbReference type="ARBA" id="ARBA00022989"/>
    </source>
</evidence>
<keyword evidence="6" id="KW-0472">Membrane</keyword>
<comment type="subcellular location">
    <subcellularLocation>
        <location evidence="1">Cell membrane</location>
        <topology evidence="1">Multi-pass membrane protein</topology>
    </subcellularLocation>
</comment>
<dbReference type="AlphaFoldDB" id="A0A7W4WBP5"/>
<proteinExistence type="inferred from homology"/>
<keyword evidence="5" id="KW-1133">Transmembrane helix</keyword>
<evidence type="ECO:0000256" key="3">
    <source>
        <dbReference type="ARBA" id="ARBA00022475"/>
    </source>
</evidence>
<evidence type="ECO:0000313" key="7">
    <source>
        <dbReference type="EMBL" id="MBB3061309.1"/>
    </source>
</evidence>
<dbReference type="GO" id="GO:0008324">
    <property type="term" value="F:monoatomic cation transmembrane transporter activity"/>
    <property type="evidence" value="ECO:0007669"/>
    <property type="project" value="InterPro"/>
</dbReference>
<dbReference type="Pfam" id="PF01899">
    <property type="entry name" value="MNHE"/>
    <property type="match status" value="1"/>
</dbReference>
<dbReference type="PANTHER" id="PTHR34584:SF1">
    <property type="entry name" value="NA(+)_H(+) ANTIPORTER SUBUNIT E1"/>
    <property type="match status" value="1"/>
</dbReference>
<dbReference type="RefSeq" id="WP_183459585.1">
    <property type="nucleotide sequence ID" value="NZ_JACHWZ010000009.1"/>
</dbReference>
<sequence>MRHTASVFLILAFIWLFNSGHYTALLLSLGLLSVAFVVWIAHRMDIVDHESQPIHLTLKLPGYYWWLFRKILAANLDVVIRAWRGPSAISPCIGSIPANQATELGRVIYANSITLTPGTVAMRLEGDTIIVHALTREGLSELHSGEMERRVRGLEE</sequence>
<gene>
    <name evidence="7" type="ORF">FHS09_002142</name>
</gene>
<evidence type="ECO:0000256" key="4">
    <source>
        <dbReference type="ARBA" id="ARBA00022692"/>
    </source>
</evidence>
<evidence type="ECO:0000313" key="8">
    <source>
        <dbReference type="Proteomes" id="UP000535937"/>
    </source>
</evidence>
<evidence type="ECO:0000256" key="1">
    <source>
        <dbReference type="ARBA" id="ARBA00004651"/>
    </source>
</evidence>
<evidence type="ECO:0000256" key="6">
    <source>
        <dbReference type="ARBA" id="ARBA00023136"/>
    </source>
</evidence>
<organism evidence="7 8">
    <name type="scientific">Microbulbifer rhizosphaerae</name>
    <dbReference type="NCBI Taxonomy" id="1562603"/>
    <lineage>
        <taxon>Bacteria</taxon>
        <taxon>Pseudomonadati</taxon>
        <taxon>Pseudomonadota</taxon>
        <taxon>Gammaproteobacteria</taxon>
        <taxon>Cellvibrionales</taxon>
        <taxon>Microbulbiferaceae</taxon>
        <taxon>Microbulbifer</taxon>
    </lineage>
</organism>
<comment type="similarity">
    <text evidence="2">Belongs to the CPA3 antiporters (TC 2.A.63) subunit E family.</text>
</comment>
<dbReference type="EMBL" id="JACHWZ010000009">
    <property type="protein sequence ID" value="MBB3061309.1"/>
    <property type="molecule type" value="Genomic_DNA"/>
</dbReference>
<protein>
    <submittedName>
        <fullName evidence="7">Multicomponent Na+:H+ antiporter subunit E</fullName>
    </submittedName>
</protein>
<evidence type="ECO:0000256" key="2">
    <source>
        <dbReference type="ARBA" id="ARBA00006228"/>
    </source>
</evidence>
<dbReference type="PANTHER" id="PTHR34584">
    <property type="entry name" value="NA(+)/H(+) ANTIPORTER SUBUNIT E1"/>
    <property type="match status" value="1"/>
</dbReference>
<keyword evidence="8" id="KW-1185">Reference proteome</keyword>
<accession>A0A7W4WBP5</accession>
<dbReference type="GO" id="GO:0005886">
    <property type="term" value="C:plasma membrane"/>
    <property type="evidence" value="ECO:0007669"/>
    <property type="project" value="UniProtKB-SubCell"/>
</dbReference>
<reference evidence="7 8" key="1">
    <citation type="submission" date="2020-08" db="EMBL/GenBank/DDBJ databases">
        <title>Genomic Encyclopedia of Type Strains, Phase III (KMG-III): the genomes of soil and plant-associated and newly described type strains.</title>
        <authorList>
            <person name="Whitman W."/>
        </authorList>
    </citation>
    <scope>NUCLEOTIDE SEQUENCE [LARGE SCALE GENOMIC DNA]</scope>
    <source>
        <strain evidence="7 8">CECT 8799</strain>
    </source>
</reference>